<dbReference type="STRING" id="48698.ENSPFOP00000022763"/>
<evidence type="ECO:0000313" key="4">
    <source>
        <dbReference type="Proteomes" id="UP000028760"/>
    </source>
</evidence>
<dbReference type="GO" id="GO:0045121">
    <property type="term" value="C:membrane raft"/>
    <property type="evidence" value="ECO:0007669"/>
    <property type="project" value="TreeGrafter"/>
</dbReference>
<dbReference type="GO" id="GO:0070374">
    <property type="term" value="P:positive regulation of ERK1 and ERK2 cascade"/>
    <property type="evidence" value="ECO:0007669"/>
    <property type="project" value="TreeGrafter"/>
</dbReference>
<reference evidence="4" key="1">
    <citation type="submission" date="2013-10" db="EMBL/GenBank/DDBJ databases">
        <authorList>
            <person name="Schartl M."/>
            <person name="Warren W."/>
        </authorList>
    </citation>
    <scope>NUCLEOTIDE SEQUENCE [LARGE SCALE GENOMIC DNA]</scope>
    <source>
        <strain evidence="4">female</strain>
    </source>
</reference>
<dbReference type="SUPFAM" id="SSF48726">
    <property type="entry name" value="Immunoglobulin"/>
    <property type="match status" value="2"/>
</dbReference>
<dbReference type="PROSITE" id="PS50835">
    <property type="entry name" value="IG_LIKE"/>
    <property type="match status" value="1"/>
</dbReference>
<sequence>DLLETMRVFLCLTIKTKAKECFNINKFTVRVGDEVTLPCKDVTDGQNKCDGTTWSFIRSASVTLFEAGNINLTIPDRLNVTVNCSLVIKKVSMEDVGRYTCRQLTSGQEGPNSSVYLSVVHSSPVTEQKINDSVVLNCSVVDYEIPRHTVEWLYEGKTSSDSKTSPPVYRSTVILTTSLHQNSTSLSSIKCNVTNISTKEVQLFTFSHQSTDQDTDQNTGHKADQNTG</sequence>
<dbReference type="InterPro" id="IPR007110">
    <property type="entry name" value="Ig-like_dom"/>
</dbReference>
<dbReference type="GO" id="GO:0009897">
    <property type="term" value="C:external side of plasma membrane"/>
    <property type="evidence" value="ECO:0007669"/>
    <property type="project" value="TreeGrafter"/>
</dbReference>
<reference evidence="3" key="3">
    <citation type="submission" date="2025-09" db="UniProtKB">
        <authorList>
            <consortium name="Ensembl"/>
        </authorList>
    </citation>
    <scope>IDENTIFICATION</scope>
</reference>
<feature type="compositionally biased region" description="Polar residues" evidence="1">
    <location>
        <begin position="209"/>
        <end position="218"/>
    </location>
</feature>
<reference evidence="3" key="2">
    <citation type="submission" date="2025-08" db="UniProtKB">
        <authorList>
            <consortium name="Ensembl"/>
        </authorList>
    </citation>
    <scope>IDENTIFICATION</scope>
</reference>
<dbReference type="GO" id="GO:0042289">
    <property type="term" value="F:MHC class II protein binding"/>
    <property type="evidence" value="ECO:0007669"/>
    <property type="project" value="TreeGrafter"/>
</dbReference>
<dbReference type="GO" id="GO:0042110">
    <property type="term" value="P:T cell activation"/>
    <property type="evidence" value="ECO:0007669"/>
    <property type="project" value="TreeGrafter"/>
</dbReference>
<evidence type="ECO:0000313" key="3">
    <source>
        <dbReference type="Ensembl" id="ENSPFOP00000022763.1"/>
    </source>
</evidence>
<feature type="compositionally biased region" description="Basic and acidic residues" evidence="1">
    <location>
        <begin position="219"/>
        <end position="228"/>
    </location>
</feature>
<evidence type="ECO:0000256" key="1">
    <source>
        <dbReference type="SAM" id="MobiDB-lite"/>
    </source>
</evidence>
<dbReference type="eggNOG" id="ENOG502SURZ">
    <property type="taxonomic scope" value="Eukaryota"/>
</dbReference>
<organism evidence="3 4">
    <name type="scientific">Poecilia formosa</name>
    <name type="common">Amazon molly</name>
    <name type="synonym">Limia formosa</name>
    <dbReference type="NCBI Taxonomy" id="48698"/>
    <lineage>
        <taxon>Eukaryota</taxon>
        <taxon>Metazoa</taxon>
        <taxon>Chordata</taxon>
        <taxon>Craniata</taxon>
        <taxon>Vertebrata</taxon>
        <taxon>Euteleostomi</taxon>
        <taxon>Actinopterygii</taxon>
        <taxon>Neopterygii</taxon>
        <taxon>Teleostei</taxon>
        <taxon>Neoteleostei</taxon>
        <taxon>Acanthomorphata</taxon>
        <taxon>Ovalentaria</taxon>
        <taxon>Atherinomorphae</taxon>
        <taxon>Cyprinodontiformes</taxon>
        <taxon>Poeciliidae</taxon>
        <taxon>Poeciliinae</taxon>
        <taxon>Poecilia</taxon>
    </lineage>
</organism>
<keyword evidence="4" id="KW-1185">Reference proteome</keyword>
<protein>
    <recommendedName>
        <fullName evidence="2">Ig-like domain-containing protein</fullName>
    </recommendedName>
</protein>
<dbReference type="GO" id="GO:1990782">
    <property type="term" value="F:protein tyrosine kinase binding"/>
    <property type="evidence" value="ECO:0007669"/>
    <property type="project" value="TreeGrafter"/>
</dbReference>
<dbReference type="PANTHER" id="PTHR11422:SF5">
    <property type="entry name" value="DIVERSE IMMUNOGLOBULIN DOMAIN-CONTAINING PROTEIN 1.1 ISOFORM X1-RELATED"/>
    <property type="match status" value="1"/>
</dbReference>
<dbReference type="InterPro" id="IPR003597">
    <property type="entry name" value="Ig_C1-set"/>
</dbReference>
<accession>A0A096LUC2</accession>
<proteinExistence type="predicted"/>
<name>A0A096LUC2_POEFO</name>
<dbReference type="EMBL" id="AYCK01010368">
    <property type="status" value="NOT_ANNOTATED_CDS"/>
    <property type="molecule type" value="Genomic_DNA"/>
</dbReference>
<feature type="domain" description="Ig-like" evidence="2">
    <location>
        <begin position="111"/>
        <end position="202"/>
    </location>
</feature>
<dbReference type="InterPro" id="IPR013783">
    <property type="entry name" value="Ig-like_fold"/>
</dbReference>
<feature type="region of interest" description="Disordered" evidence="1">
    <location>
        <begin position="209"/>
        <end position="228"/>
    </location>
</feature>
<dbReference type="InterPro" id="IPR003599">
    <property type="entry name" value="Ig_sub"/>
</dbReference>
<dbReference type="Pfam" id="PF07654">
    <property type="entry name" value="C1-set"/>
    <property type="match status" value="1"/>
</dbReference>
<dbReference type="Pfam" id="PF07686">
    <property type="entry name" value="V-set"/>
    <property type="match status" value="1"/>
</dbReference>
<dbReference type="SMART" id="SM00409">
    <property type="entry name" value="IG"/>
    <property type="match status" value="2"/>
</dbReference>
<dbReference type="GO" id="GO:0035723">
    <property type="term" value="P:interleukin-15-mediated signaling pathway"/>
    <property type="evidence" value="ECO:0007669"/>
    <property type="project" value="TreeGrafter"/>
</dbReference>
<dbReference type="AlphaFoldDB" id="A0A096LUC2"/>
<dbReference type="Ensembl" id="ENSPFOT00000025254.1">
    <property type="protein sequence ID" value="ENSPFOP00000022763.1"/>
    <property type="gene ID" value="ENSPFOG00000024790.1"/>
</dbReference>
<dbReference type="Gene3D" id="2.60.40.10">
    <property type="entry name" value="Immunoglobulins"/>
    <property type="match status" value="2"/>
</dbReference>
<dbReference type="PANTHER" id="PTHR11422">
    <property type="entry name" value="T-CELL SURFACE GLYCOPROTEIN CD4"/>
    <property type="match status" value="1"/>
</dbReference>
<evidence type="ECO:0000259" key="2">
    <source>
        <dbReference type="PROSITE" id="PS50835"/>
    </source>
</evidence>
<dbReference type="GeneTree" id="ENSGT00930000151352"/>
<dbReference type="EMBL" id="AYCK01010369">
    <property type="status" value="NOT_ANNOTATED_CDS"/>
    <property type="molecule type" value="Genomic_DNA"/>
</dbReference>
<dbReference type="Proteomes" id="UP000028760">
    <property type="component" value="Unassembled WGS sequence"/>
</dbReference>
<dbReference type="InterPro" id="IPR013106">
    <property type="entry name" value="Ig_V-set"/>
</dbReference>
<dbReference type="InterPro" id="IPR036179">
    <property type="entry name" value="Ig-like_dom_sf"/>
</dbReference>